<dbReference type="Pfam" id="PF12680">
    <property type="entry name" value="SnoaL_2"/>
    <property type="match status" value="1"/>
</dbReference>
<evidence type="ECO:0000313" key="2">
    <source>
        <dbReference type="EMBL" id="NGO72158.1"/>
    </source>
</evidence>
<comment type="caution">
    <text evidence="2">The sequence shown here is derived from an EMBL/GenBank/DDBJ whole genome shotgun (WGS) entry which is preliminary data.</text>
</comment>
<keyword evidence="3" id="KW-1185">Reference proteome</keyword>
<organism evidence="2 3">
    <name type="scientific">Streptomyces boncukensis</name>
    <dbReference type="NCBI Taxonomy" id="2711219"/>
    <lineage>
        <taxon>Bacteria</taxon>
        <taxon>Bacillati</taxon>
        <taxon>Actinomycetota</taxon>
        <taxon>Actinomycetes</taxon>
        <taxon>Kitasatosporales</taxon>
        <taxon>Streptomycetaceae</taxon>
        <taxon>Streptomyces</taxon>
    </lineage>
</organism>
<dbReference type="EMBL" id="JAAKZZ010000408">
    <property type="protein sequence ID" value="NGO72158.1"/>
    <property type="molecule type" value="Genomic_DNA"/>
</dbReference>
<name>A0A6G4X442_9ACTN</name>
<dbReference type="Gene3D" id="3.10.450.50">
    <property type="match status" value="1"/>
</dbReference>
<evidence type="ECO:0000313" key="3">
    <source>
        <dbReference type="Proteomes" id="UP000477722"/>
    </source>
</evidence>
<sequence length="144" mass="15552">MDEQRRKALVLEHHRRVNAGDLDGLLALYAEGVTFEDPVGSGRQSGRAALRAHFARSIEGNLRETPGEPVAGQDARHALVAVSAVMDYLPKGPDFAERGWLTAPPEPAGGRLAFAYVLMIRTAGDGLIDDLRAFWGRSDLECAG</sequence>
<dbReference type="Proteomes" id="UP000477722">
    <property type="component" value="Unassembled WGS sequence"/>
</dbReference>
<dbReference type="RefSeq" id="WP_165301841.1">
    <property type="nucleotide sequence ID" value="NZ_JAAKZZ010000408.1"/>
</dbReference>
<reference evidence="2 3" key="1">
    <citation type="submission" date="2020-02" db="EMBL/GenBank/DDBJ databases">
        <title>Whole-genome analyses of novel actinobacteria.</title>
        <authorList>
            <person name="Sahin N."/>
            <person name="Tatar D."/>
        </authorList>
    </citation>
    <scope>NUCLEOTIDE SEQUENCE [LARGE SCALE GENOMIC DNA]</scope>
    <source>
        <strain evidence="2 3">SB3404</strain>
    </source>
</reference>
<dbReference type="AlphaFoldDB" id="A0A6G4X442"/>
<gene>
    <name evidence="2" type="ORF">G5C65_28175</name>
</gene>
<dbReference type="InterPro" id="IPR032710">
    <property type="entry name" value="NTF2-like_dom_sf"/>
</dbReference>
<protein>
    <submittedName>
        <fullName evidence="2">SnoaL-like domain-containing protein</fullName>
    </submittedName>
</protein>
<proteinExistence type="predicted"/>
<dbReference type="InterPro" id="IPR037401">
    <property type="entry name" value="SnoaL-like"/>
</dbReference>
<accession>A0A6G4X442</accession>
<evidence type="ECO:0000259" key="1">
    <source>
        <dbReference type="Pfam" id="PF12680"/>
    </source>
</evidence>
<dbReference type="SUPFAM" id="SSF54427">
    <property type="entry name" value="NTF2-like"/>
    <property type="match status" value="1"/>
</dbReference>
<feature type="domain" description="SnoaL-like" evidence="1">
    <location>
        <begin position="12"/>
        <end position="128"/>
    </location>
</feature>